<evidence type="ECO:0000256" key="3">
    <source>
        <dbReference type="ARBA" id="ARBA00022840"/>
    </source>
</evidence>
<dbReference type="GO" id="GO:0004824">
    <property type="term" value="F:lysine-tRNA ligase activity"/>
    <property type="evidence" value="ECO:0007669"/>
    <property type="project" value="InterPro"/>
</dbReference>
<keyword evidence="1" id="KW-0436">Ligase</keyword>
<keyword evidence="2" id="KW-0547">Nucleotide-binding</keyword>
<name>A0A3M7CB31_HORWE</name>
<dbReference type="InterPro" id="IPR018149">
    <property type="entry name" value="Lys-tRNA-synth_II_C"/>
</dbReference>
<comment type="caution">
    <text evidence="7">The sequence shown here is derived from an EMBL/GenBank/DDBJ whole genome shotgun (WGS) entry which is preliminary data.</text>
</comment>
<dbReference type="GO" id="GO:0000049">
    <property type="term" value="F:tRNA binding"/>
    <property type="evidence" value="ECO:0007669"/>
    <property type="project" value="TreeGrafter"/>
</dbReference>
<dbReference type="SUPFAM" id="SSF50249">
    <property type="entry name" value="Nucleic acid-binding proteins"/>
    <property type="match status" value="1"/>
</dbReference>
<accession>A0A3M7CB31</accession>
<dbReference type="InterPro" id="IPR012340">
    <property type="entry name" value="NA-bd_OB-fold"/>
</dbReference>
<dbReference type="InterPro" id="IPR045864">
    <property type="entry name" value="aa-tRNA-synth_II/BPL/LPL"/>
</dbReference>
<dbReference type="PROSITE" id="PS50862">
    <property type="entry name" value="AA_TRNA_LIGASE_II"/>
    <property type="match status" value="1"/>
</dbReference>
<dbReference type="VEuPathDB" id="FungiDB:BTJ68_01181"/>
<dbReference type="InterPro" id="IPR044136">
    <property type="entry name" value="Lys-tRNA-ligase_II_N"/>
</dbReference>
<evidence type="ECO:0000256" key="1">
    <source>
        <dbReference type="ARBA" id="ARBA00022598"/>
    </source>
</evidence>
<reference evidence="7 8" key="1">
    <citation type="journal article" date="2018" name="BMC Genomics">
        <title>Genomic evidence for intraspecific hybridization in a clonal and extremely halotolerant yeast.</title>
        <authorList>
            <person name="Gostincar C."/>
            <person name="Stajich J.E."/>
            <person name="Zupancic J."/>
            <person name="Zalar P."/>
            <person name="Gunde-Cimerman N."/>
        </authorList>
    </citation>
    <scope>NUCLEOTIDE SEQUENCE [LARGE SCALE GENOMIC DNA]</scope>
    <source>
        <strain evidence="7 8">EXF-151</strain>
    </source>
</reference>
<gene>
    <name evidence="7" type="ORF">D0865_07797</name>
</gene>
<dbReference type="OrthoDB" id="21243at2759"/>
<dbReference type="SUPFAM" id="SSF55681">
    <property type="entry name" value="Class II aaRS and biotin synthetases"/>
    <property type="match status" value="1"/>
</dbReference>
<evidence type="ECO:0000313" key="8">
    <source>
        <dbReference type="Proteomes" id="UP000270230"/>
    </source>
</evidence>
<dbReference type="PANTHER" id="PTHR42918:SF5">
    <property type="entry name" value="LYSINE--TRNA LIGASE, MITOCHONDRIAL"/>
    <property type="match status" value="1"/>
</dbReference>
<keyword evidence="3" id="KW-0067">ATP-binding</keyword>
<dbReference type="PANTHER" id="PTHR42918">
    <property type="entry name" value="LYSYL-TRNA SYNTHETASE"/>
    <property type="match status" value="1"/>
</dbReference>
<evidence type="ECO:0000256" key="4">
    <source>
        <dbReference type="ARBA" id="ARBA00023146"/>
    </source>
</evidence>
<dbReference type="Gene3D" id="3.30.930.10">
    <property type="entry name" value="Bira Bifunctional Protein, Domain 2"/>
    <property type="match status" value="1"/>
</dbReference>
<dbReference type="EMBL" id="QWIN01000630">
    <property type="protein sequence ID" value="RMY48916.1"/>
    <property type="molecule type" value="Genomic_DNA"/>
</dbReference>
<dbReference type="Gene3D" id="2.40.50.140">
    <property type="entry name" value="Nucleic acid-binding proteins"/>
    <property type="match status" value="1"/>
</dbReference>
<dbReference type="InterPro" id="IPR006195">
    <property type="entry name" value="aa-tRNA-synth_II"/>
</dbReference>
<dbReference type="InterPro" id="IPR004364">
    <property type="entry name" value="Aa-tRNA-synt_II"/>
</dbReference>
<proteinExistence type="predicted"/>
<sequence length="584" mass="65573">MFRHLIQCPRPYLFHGFRRVNASRAFSQAPCFRQTEKSRDVTHDYEKRVAQLQAQRPLVECYPRLSSREETPLLDRKLCSAAHVHTVANEIQNGEIVTQHGSTTLTGMLYYDPKPAVPVADRIRQGEVSSKLVFVDIQCEDGSIQVVSQLGKLTDISPSQFKDSTRTIRKGDWYSFSGWPHKTQRGEVSLLANQLPHLLSPSLHQIPETLDDAETRARNRHVDMLANPSSVQPLLVRHHVVQALRNHLNKTEFIEVTTPLLTAGAGGAVARPFETEATELEGQKLNLRIAPELWLKRLIVGGMSRIYEIGPAFRNEGVDATHNPEFTICEFYEACATLDNLMTKTEVLLREMKQRIDEARAAASSDPKSPGSSRLKGLPEVTLDIQSPFKRLEFIPALEEAMKTPLPDLSTPDAHEDLLSLFTAKNLDIPSKPTLPRLLDALAAHYLEPLCTQPTFITHHPAALSPLSKHFPCPHTGQTIAARAELFIFGREYANMYEEENSPFEQRRKFLEQLRYRDVDGEGDGVKEVDESYLEALEWGMPPTGGWGCGVDRLVMLFSGRERMSEVLAFGSLRNVVGLGTGRK</sequence>
<evidence type="ECO:0000256" key="5">
    <source>
        <dbReference type="ARBA" id="ARBA00030563"/>
    </source>
</evidence>
<organism evidence="7 8">
    <name type="scientific">Hortaea werneckii</name>
    <name type="common">Black yeast</name>
    <name type="synonym">Cladosporium werneckii</name>
    <dbReference type="NCBI Taxonomy" id="91943"/>
    <lineage>
        <taxon>Eukaryota</taxon>
        <taxon>Fungi</taxon>
        <taxon>Dikarya</taxon>
        <taxon>Ascomycota</taxon>
        <taxon>Pezizomycotina</taxon>
        <taxon>Dothideomycetes</taxon>
        <taxon>Dothideomycetidae</taxon>
        <taxon>Mycosphaerellales</taxon>
        <taxon>Teratosphaeriaceae</taxon>
        <taxon>Hortaea</taxon>
    </lineage>
</organism>
<evidence type="ECO:0000259" key="6">
    <source>
        <dbReference type="PROSITE" id="PS50862"/>
    </source>
</evidence>
<keyword evidence="4" id="KW-0030">Aminoacyl-tRNA synthetase</keyword>
<dbReference type="Proteomes" id="UP000270230">
    <property type="component" value="Unassembled WGS sequence"/>
</dbReference>
<dbReference type="GO" id="GO:0005739">
    <property type="term" value="C:mitochondrion"/>
    <property type="evidence" value="ECO:0007669"/>
    <property type="project" value="TreeGrafter"/>
</dbReference>
<dbReference type="AlphaFoldDB" id="A0A3M7CB31"/>
<protein>
    <recommendedName>
        <fullName evidence="5">Lysyl-tRNA synthetase</fullName>
    </recommendedName>
</protein>
<dbReference type="CDD" id="cd04322">
    <property type="entry name" value="LysRS_N"/>
    <property type="match status" value="1"/>
</dbReference>
<dbReference type="PRINTS" id="PR00982">
    <property type="entry name" value="TRNASYNTHLYS"/>
</dbReference>
<feature type="domain" description="Aminoacyl-transfer RNA synthetases class-II family profile" evidence="6">
    <location>
        <begin position="236"/>
        <end position="558"/>
    </location>
</feature>
<evidence type="ECO:0000256" key="2">
    <source>
        <dbReference type="ARBA" id="ARBA00022741"/>
    </source>
</evidence>
<evidence type="ECO:0000313" key="7">
    <source>
        <dbReference type="EMBL" id="RMY48916.1"/>
    </source>
</evidence>
<dbReference type="Pfam" id="PF00152">
    <property type="entry name" value="tRNA-synt_2"/>
    <property type="match status" value="1"/>
</dbReference>
<dbReference type="GO" id="GO:0070154">
    <property type="term" value="P:mitochondrial lysyl-tRNA aminoacylation"/>
    <property type="evidence" value="ECO:0007669"/>
    <property type="project" value="TreeGrafter"/>
</dbReference>
<dbReference type="GO" id="GO:0005524">
    <property type="term" value="F:ATP binding"/>
    <property type="evidence" value="ECO:0007669"/>
    <property type="project" value="UniProtKB-KW"/>
</dbReference>